<evidence type="ECO:0000256" key="4">
    <source>
        <dbReference type="ARBA" id="ARBA00022729"/>
    </source>
</evidence>
<dbReference type="RefSeq" id="WP_106204804.1">
    <property type="nucleotide sequence ID" value="NZ_PVTD01000003.1"/>
</dbReference>
<reference evidence="9 10" key="1">
    <citation type="submission" date="2018-03" db="EMBL/GenBank/DDBJ databases">
        <title>Genomic Encyclopedia of Archaeal and Bacterial Type Strains, Phase II (KMG-II): from individual species to whole genera.</title>
        <authorList>
            <person name="Goeker M."/>
        </authorList>
    </citation>
    <scope>NUCLEOTIDE SEQUENCE [LARGE SCALE GENOMIC DNA]</scope>
    <source>
        <strain evidence="9 10">DSM 29328</strain>
    </source>
</reference>
<dbReference type="Proteomes" id="UP000239480">
    <property type="component" value="Unassembled WGS sequence"/>
</dbReference>
<dbReference type="PANTHER" id="PTHR42693">
    <property type="entry name" value="ARYLSULFATASE FAMILY MEMBER"/>
    <property type="match status" value="1"/>
</dbReference>
<dbReference type="Pfam" id="PF00884">
    <property type="entry name" value="Sulfatase"/>
    <property type="match status" value="1"/>
</dbReference>
<organism evidence="9 10">
    <name type="scientific">Aliiruegeria haliotis</name>
    <dbReference type="NCBI Taxonomy" id="1280846"/>
    <lineage>
        <taxon>Bacteria</taxon>
        <taxon>Pseudomonadati</taxon>
        <taxon>Pseudomonadota</taxon>
        <taxon>Alphaproteobacteria</taxon>
        <taxon>Rhodobacterales</taxon>
        <taxon>Roseobacteraceae</taxon>
        <taxon>Aliiruegeria</taxon>
    </lineage>
</organism>
<evidence type="ECO:0000256" key="6">
    <source>
        <dbReference type="ARBA" id="ARBA00022837"/>
    </source>
</evidence>
<dbReference type="AlphaFoldDB" id="A0A2T0RTI0"/>
<proteinExistence type="inferred from homology"/>
<evidence type="ECO:0000256" key="7">
    <source>
        <dbReference type="SAM" id="SignalP"/>
    </source>
</evidence>
<feature type="signal peptide" evidence="7">
    <location>
        <begin position="1"/>
        <end position="19"/>
    </location>
</feature>
<dbReference type="GO" id="GO:0004065">
    <property type="term" value="F:arylsulfatase activity"/>
    <property type="evidence" value="ECO:0007669"/>
    <property type="project" value="TreeGrafter"/>
</dbReference>
<dbReference type="GO" id="GO:0046872">
    <property type="term" value="F:metal ion binding"/>
    <property type="evidence" value="ECO:0007669"/>
    <property type="project" value="UniProtKB-KW"/>
</dbReference>
<evidence type="ECO:0000256" key="2">
    <source>
        <dbReference type="ARBA" id="ARBA00008779"/>
    </source>
</evidence>
<dbReference type="InterPro" id="IPR017850">
    <property type="entry name" value="Alkaline_phosphatase_core_sf"/>
</dbReference>
<accession>A0A2T0RTI0</accession>
<dbReference type="PANTHER" id="PTHR42693:SF42">
    <property type="entry name" value="ARYLSULFATASE G"/>
    <property type="match status" value="1"/>
</dbReference>
<evidence type="ECO:0000256" key="3">
    <source>
        <dbReference type="ARBA" id="ARBA00022723"/>
    </source>
</evidence>
<evidence type="ECO:0000259" key="8">
    <source>
        <dbReference type="Pfam" id="PF00884"/>
    </source>
</evidence>
<keyword evidence="4 7" id="KW-0732">Signal</keyword>
<keyword evidence="5" id="KW-0378">Hydrolase</keyword>
<comment type="similarity">
    <text evidence="2">Belongs to the sulfatase family.</text>
</comment>
<dbReference type="PROSITE" id="PS00149">
    <property type="entry name" value="SULFATASE_2"/>
    <property type="match status" value="1"/>
</dbReference>
<evidence type="ECO:0000313" key="9">
    <source>
        <dbReference type="EMBL" id="PRY24437.1"/>
    </source>
</evidence>
<evidence type="ECO:0000256" key="5">
    <source>
        <dbReference type="ARBA" id="ARBA00022801"/>
    </source>
</evidence>
<dbReference type="Gene3D" id="3.40.720.10">
    <property type="entry name" value="Alkaline Phosphatase, subunit A"/>
    <property type="match status" value="1"/>
</dbReference>
<gene>
    <name evidence="9" type="ORF">CLV78_103303</name>
</gene>
<dbReference type="Gene3D" id="3.30.1120.10">
    <property type="match status" value="1"/>
</dbReference>
<dbReference type="InterPro" id="IPR050738">
    <property type="entry name" value="Sulfatase"/>
</dbReference>
<comment type="cofactor">
    <cofactor evidence="1">
        <name>Ca(2+)</name>
        <dbReference type="ChEBI" id="CHEBI:29108"/>
    </cofactor>
</comment>
<sequence length="569" mass="62708">MKPITVIATVLVSAAAAQAEDAPIIHDAEYYILQAQHAEAWAEDDLQVNQRLDRFRESNGGKPPNIVSVLIDDIGFGDLGIPELNAVRGYETPNINAFSDEALRMVRMYTEPSCTPTRVAQMTGRLPVRMGMGDTSVDISGFGLPGGEVTLAEVLKEAGYATSHVGKWHMGDIAESWAMNQGFDYAQHAIHQQGQLTIFNDDAIREQVSVAIMDFDGSYTVDNWFRPDSSAMMTVIEGEAGGPIREIRMETGERWTAAKYDEMNQAFQDKTLEELERLVGGGDPFFLQYWPMVPLDNTRAGRDGPESVNGGLYVDKMQMLDRWLGELFEQMDTLGVADNTIVVVMGDNGHFTKYAPQSGFTPMIYKGGKGDTTEGGVRVDAFIRWPGMIEADGLLNSIVHVSDLYTTLSRFAGAEGYIPRDRLVDGVDQSAAFLFSDESKARRDHVILYSINKPEAIVKDKLKLKMPGPGENPIVAEFFDLLRDTREEYAISTEVGAWGGQEFVRILGRHMKRKEAFPDTPPAFGVPYEGIENLRPESQAAVDAFLVKQEAVVAATPDGPDAGGTDRQE</sequence>
<dbReference type="OrthoDB" id="9803751at2"/>
<feature type="domain" description="Sulfatase N-terminal" evidence="8">
    <location>
        <begin position="64"/>
        <end position="413"/>
    </location>
</feature>
<dbReference type="InterPro" id="IPR024607">
    <property type="entry name" value="Sulfatase_CS"/>
</dbReference>
<comment type="caution">
    <text evidence="9">The sequence shown here is derived from an EMBL/GenBank/DDBJ whole genome shotgun (WGS) entry which is preliminary data.</text>
</comment>
<feature type="chain" id="PRO_5015394168" evidence="7">
    <location>
        <begin position="20"/>
        <end position="569"/>
    </location>
</feature>
<evidence type="ECO:0000256" key="1">
    <source>
        <dbReference type="ARBA" id="ARBA00001913"/>
    </source>
</evidence>
<keyword evidence="10" id="KW-1185">Reference proteome</keyword>
<name>A0A2T0RTI0_9RHOB</name>
<dbReference type="EMBL" id="PVTD01000003">
    <property type="protein sequence ID" value="PRY24437.1"/>
    <property type="molecule type" value="Genomic_DNA"/>
</dbReference>
<keyword evidence="3" id="KW-0479">Metal-binding</keyword>
<keyword evidence="6" id="KW-0106">Calcium</keyword>
<evidence type="ECO:0000313" key="10">
    <source>
        <dbReference type="Proteomes" id="UP000239480"/>
    </source>
</evidence>
<dbReference type="SUPFAM" id="SSF53649">
    <property type="entry name" value="Alkaline phosphatase-like"/>
    <property type="match status" value="1"/>
</dbReference>
<protein>
    <submittedName>
        <fullName evidence="9">Arylsulfatase</fullName>
    </submittedName>
</protein>
<dbReference type="InterPro" id="IPR000917">
    <property type="entry name" value="Sulfatase_N"/>
</dbReference>